<sequence>MIIERLLIGSPIPMASDQLRLEMDNRTMFIPTANNSSWLANWDVPAIEMFPLVPFPRYSRSLISDCRLPSKDWGGLGKHPTHSPDVEEFFIGVKRYLDALSSACENMDDKIDLSTGEESSLVAQLSNTNELQNVLTSSESMERLNRLVQRWGNEVEKLLNQSEQVRRESDNIGPSVELAYWRARMVRFTK</sequence>
<protein>
    <recommendedName>
        <fullName evidence="4">Dynein heavy chain tail domain-containing protein</fullName>
    </recommendedName>
</protein>
<organism evidence="2 3">
    <name type="scientific">Paragonimus westermani</name>
    <dbReference type="NCBI Taxonomy" id="34504"/>
    <lineage>
        <taxon>Eukaryota</taxon>
        <taxon>Metazoa</taxon>
        <taxon>Spiralia</taxon>
        <taxon>Lophotrochozoa</taxon>
        <taxon>Platyhelminthes</taxon>
        <taxon>Trematoda</taxon>
        <taxon>Digenea</taxon>
        <taxon>Plagiorchiida</taxon>
        <taxon>Troglotremata</taxon>
        <taxon>Troglotrematidae</taxon>
        <taxon>Paragonimus</taxon>
    </lineage>
</organism>
<evidence type="ECO:0000313" key="3">
    <source>
        <dbReference type="Proteomes" id="UP000699462"/>
    </source>
</evidence>
<feature type="coiled-coil region" evidence="1">
    <location>
        <begin position="141"/>
        <end position="168"/>
    </location>
</feature>
<dbReference type="OrthoDB" id="286107at2759"/>
<dbReference type="AlphaFoldDB" id="A0A8T0D4U0"/>
<dbReference type="EMBL" id="JTDF01021505">
    <property type="protein sequence ID" value="KAF8561758.1"/>
    <property type="molecule type" value="Genomic_DNA"/>
</dbReference>
<accession>A0A8T0D4U0</accession>
<evidence type="ECO:0008006" key="4">
    <source>
        <dbReference type="Google" id="ProtNLM"/>
    </source>
</evidence>
<reference evidence="2 3" key="1">
    <citation type="submission" date="2019-07" db="EMBL/GenBank/DDBJ databases">
        <title>Annotation for the trematode Paragonimus westermani.</title>
        <authorList>
            <person name="Choi Y.-J."/>
        </authorList>
    </citation>
    <scope>NUCLEOTIDE SEQUENCE [LARGE SCALE GENOMIC DNA]</scope>
    <source>
        <strain evidence="2">180907_Pwestermani</strain>
    </source>
</reference>
<evidence type="ECO:0000256" key="1">
    <source>
        <dbReference type="SAM" id="Coils"/>
    </source>
</evidence>
<proteinExistence type="predicted"/>
<keyword evidence="1" id="KW-0175">Coiled coil</keyword>
<dbReference type="Proteomes" id="UP000699462">
    <property type="component" value="Unassembled WGS sequence"/>
</dbReference>
<evidence type="ECO:0000313" key="2">
    <source>
        <dbReference type="EMBL" id="KAF8561758.1"/>
    </source>
</evidence>
<comment type="caution">
    <text evidence="2">The sequence shown here is derived from an EMBL/GenBank/DDBJ whole genome shotgun (WGS) entry which is preliminary data.</text>
</comment>
<name>A0A8T0D4U0_9TREM</name>
<keyword evidence="3" id="KW-1185">Reference proteome</keyword>
<gene>
    <name evidence="2" type="ORF">P879_02335</name>
</gene>